<feature type="domain" description="THUMP" evidence="4">
    <location>
        <begin position="45"/>
        <end position="155"/>
    </location>
</feature>
<dbReference type="PANTHER" id="PTHR47313:SF1">
    <property type="entry name" value="RIBOSOMAL RNA LARGE SUBUNIT METHYLTRANSFERASE K_L"/>
    <property type="match status" value="1"/>
</dbReference>
<organism evidence="5 6">
    <name type="scientific">Thermoanaerobacterium thermosaccharolyticum</name>
    <name type="common">Clostridium thermosaccharolyticum</name>
    <dbReference type="NCBI Taxonomy" id="1517"/>
    <lineage>
        <taxon>Bacteria</taxon>
        <taxon>Bacillati</taxon>
        <taxon>Bacillota</taxon>
        <taxon>Clostridia</taxon>
        <taxon>Thermoanaerobacterales</taxon>
        <taxon>Thermoanaerobacteraceae</taxon>
        <taxon>Thermoanaerobacterium</taxon>
    </lineage>
</organism>
<dbReference type="InterPro" id="IPR004114">
    <property type="entry name" value="THUMP_dom"/>
</dbReference>
<keyword evidence="2 5" id="KW-0808">Transferase</keyword>
<reference evidence="5 6" key="1">
    <citation type="submission" date="2017-06" db="EMBL/GenBank/DDBJ databases">
        <title>Isolation and characterization of a thermophilic and butanogenic Thermoanaerobacterium thermosaccharolyticum M5 capable of efficient degradation of hemicellulose.</title>
        <authorList>
            <person name="Xin F."/>
            <person name="Jiang Y."/>
        </authorList>
    </citation>
    <scope>NUCLEOTIDE SEQUENCE [LARGE SCALE GENOMIC DNA]</scope>
    <source>
        <strain evidence="5 6">M5</strain>
    </source>
</reference>
<dbReference type="PANTHER" id="PTHR47313">
    <property type="entry name" value="RIBOSOMAL RNA LARGE SUBUNIT METHYLTRANSFERASE K/L"/>
    <property type="match status" value="1"/>
</dbReference>
<comment type="caution">
    <text evidence="5">The sequence shown here is derived from an EMBL/GenBank/DDBJ whole genome shotgun (WGS) entry which is preliminary data.</text>
</comment>
<dbReference type="PROSITE" id="PS01261">
    <property type="entry name" value="UPF0020"/>
    <property type="match status" value="1"/>
</dbReference>
<dbReference type="Gene3D" id="3.40.50.150">
    <property type="entry name" value="Vaccinia Virus protein VP39"/>
    <property type="match status" value="1"/>
</dbReference>
<dbReference type="GO" id="GO:0070043">
    <property type="term" value="F:rRNA (guanine-N7-)-methyltransferase activity"/>
    <property type="evidence" value="ECO:0007669"/>
    <property type="project" value="TreeGrafter"/>
</dbReference>
<dbReference type="PROSITE" id="PS51165">
    <property type="entry name" value="THUMP"/>
    <property type="match status" value="1"/>
</dbReference>
<sequence length="379" mass="43511">MSKIELIAPTLFGIESVAAKEIRSLGYEDIKVEDGKVTFIGDISAICKANLWIRSAERIYVKIGEFEASTFDELFEGVISLPWEEWIPENGQFPVDGYSLKSNLHSIPDCQSVIKKAVVERLKKKYKKEWFDENGPLYKIKFSLMKNKAVLMIDTTGEGLHKRGYRAMSNIAPLRETLASAMIMLSDWRYDRPLIDPFCGSGTIPIEAALIGANIAPGLNRKFTSEKWGQIPKKLWLDTRKEAHSLIKMDVELNIRGYDIDESAVKLSINNAHKAGVNQYVKFANKPLKDLRTDDMYGILICNPPYGERMGEIKEVEKLYREMGRIFTSLNTWSYYIITSHENFEKLFGKKATKRRKLYNGMIKTTYYQYFGPRPPRKI</sequence>
<dbReference type="RefSeq" id="WP_094044454.1">
    <property type="nucleotide sequence ID" value="NZ_NKHD01000012.1"/>
</dbReference>
<dbReference type="Proteomes" id="UP000215301">
    <property type="component" value="Unassembled WGS sequence"/>
</dbReference>
<name>A0A231VK46_THETR</name>
<dbReference type="Pfam" id="PF02926">
    <property type="entry name" value="THUMP"/>
    <property type="match status" value="1"/>
</dbReference>
<dbReference type="SMART" id="SM00981">
    <property type="entry name" value="THUMP"/>
    <property type="match status" value="1"/>
</dbReference>
<dbReference type="CDD" id="cd11715">
    <property type="entry name" value="THUMP_AdoMetMT"/>
    <property type="match status" value="1"/>
</dbReference>
<dbReference type="InterPro" id="IPR029063">
    <property type="entry name" value="SAM-dependent_MTases_sf"/>
</dbReference>
<dbReference type="GO" id="GO:0003723">
    <property type="term" value="F:RNA binding"/>
    <property type="evidence" value="ECO:0007669"/>
    <property type="project" value="UniProtKB-UniRule"/>
</dbReference>
<evidence type="ECO:0000256" key="1">
    <source>
        <dbReference type="ARBA" id="ARBA00022603"/>
    </source>
</evidence>
<accession>A0A231VK46</accession>
<evidence type="ECO:0000259" key="4">
    <source>
        <dbReference type="PROSITE" id="PS51165"/>
    </source>
</evidence>
<dbReference type="Pfam" id="PF01170">
    <property type="entry name" value="UPF0020"/>
    <property type="match status" value="1"/>
</dbReference>
<dbReference type="GO" id="GO:0008990">
    <property type="term" value="F:rRNA (guanine-N2-)-methyltransferase activity"/>
    <property type="evidence" value="ECO:0007669"/>
    <property type="project" value="TreeGrafter"/>
</dbReference>
<dbReference type="InterPro" id="IPR054170">
    <property type="entry name" value="RlmL_1st"/>
</dbReference>
<dbReference type="AlphaFoldDB" id="A0A231VK46"/>
<keyword evidence="1 5" id="KW-0489">Methyltransferase</keyword>
<dbReference type="PROSITE" id="PS00092">
    <property type="entry name" value="N6_MTASE"/>
    <property type="match status" value="1"/>
</dbReference>
<evidence type="ECO:0000256" key="3">
    <source>
        <dbReference type="PROSITE-ProRule" id="PRU00529"/>
    </source>
</evidence>
<dbReference type="InterPro" id="IPR000241">
    <property type="entry name" value="RlmKL-like_Mtase"/>
</dbReference>
<dbReference type="SUPFAM" id="SSF53335">
    <property type="entry name" value="S-adenosyl-L-methionine-dependent methyltransferases"/>
    <property type="match status" value="1"/>
</dbReference>
<dbReference type="EMBL" id="NKHD01000012">
    <property type="protein sequence ID" value="OXT08592.1"/>
    <property type="molecule type" value="Genomic_DNA"/>
</dbReference>
<dbReference type="Pfam" id="PF22020">
    <property type="entry name" value="RlmL_1st"/>
    <property type="match status" value="1"/>
</dbReference>
<dbReference type="Gene3D" id="3.30.2130.30">
    <property type="match status" value="1"/>
</dbReference>
<evidence type="ECO:0000313" key="6">
    <source>
        <dbReference type="Proteomes" id="UP000215301"/>
    </source>
</evidence>
<protein>
    <submittedName>
        <fullName evidence="5">RNA methyltransferase</fullName>
    </submittedName>
</protein>
<evidence type="ECO:0000313" key="5">
    <source>
        <dbReference type="EMBL" id="OXT08592.1"/>
    </source>
</evidence>
<dbReference type="InterPro" id="IPR053943">
    <property type="entry name" value="RlmKL-like_Mtase_CS"/>
</dbReference>
<dbReference type="InterPro" id="IPR002052">
    <property type="entry name" value="DNA_methylase_N6_adenine_CS"/>
</dbReference>
<gene>
    <name evidence="5" type="ORF">CE561_04675</name>
</gene>
<keyword evidence="3" id="KW-0694">RNA-binding</keyword>
<proteinExistence type="predicted"/>
<evidence type="ECO:0000256" key="2">
    <source>
        <dbReference type="ARBA" id="ARBA00022679"/>
    </source>
</evidence>